<protein>
    <submittedName>
        <fullName evidence="1">Uncharacterized protein</fullName>
    </submittedName>
</protein>
<keyword evidence="2" id="KW-1185">Reference proteome</keyword>
<sequence>MSAAFVAPRRQSSSSQRPDQSTATQQQQTRQDGMSDRCWICLDDLNTNQREWLYPCKCSLICHEECLLHWVSESEKRTRTGTVKCPQCNTPYKVVQWKSTTFNILRTIYDVIDKSMPFFLATIGSMAVVVACTAYGAYTVMTVYGPTEGKLILSGSGKWDHTRWIWLPMIPMALIWSRFQASAAYMPLSTLLMTAPQPLRLQWPMPPSLTLTALPTIGALYRYLWDITLGRLERRWEGQTSSDQQLLTIRRFGLRHGVDANPNNANFNQLAAEHAAEQQQIQQQQQGVRQPRAGRNFEATIVLNSASLGRTLVESLLLPLISSACGALINKLPFMIRPIGLSHFSKVMLGGCAYFLVKDLVRMLYKYLLYRSRSSRYIQGRKRP</sequence>
<proteinExistence type="predicted"/>
<evidence type="ECO:0000313" key="2">
    <source>
        <dbReference type="Proteomes" id="UP001150581"/>
    </source>
</evidence>
<comment type="caution">
    <text evidence="1">The sequence shown here is derived from an EMBL/GenBank/DDBJ whole genome shotgun (WGS) entry which is preliminary data.</text>
</comment>
<accession>A0ACC1ID87</accession>
<evidence type="ECO:0000313" key="1">
    <source>
        <dbReference type="EMBL" id="KAJ1893186.1"/>
    </source>
</evidence>
<organism evidence="1 2">
    <name type="scientific">Kickxella alabastrina</name>
    <dbReference type="NCBI Taxonomy" id="61397"/>
    <lineage>
        <taxon>Eukaryota</taxon>
        <taxon>Fungi</taxon>
        <taxon>Fungi incertae sedis</taxon>
        <taxon>Zoopagomycota</taxon>
        <taxon>Kickxellomycotina</taxon>
        <taxon>Kickxellomycetes</taxon>
        <taxon>Kickxellales</taxon>
        <taxon>Kickxellaceae</taxon>
        <taxon>Kickxella</taxon>
    </lineage>
</organism>
<dbReference type="EMBL" id="JANBPG010000872">
    <property type="protein sequence ID" value="KAJ1893186.1"/>
    <property type="molecule type" value="Genomic_DNA"/>
</dbReference>
<name>A0ACC1ID87_9FUNG</name>
<reference evidence="1" key="1">
    <citation type="submission" date="2022-07" db="EMBL/GenBank/DDBJ databases">
        <title>Phylogenomic reconstructions and comparative analyses of Kickxellomycotina fungi.</title>
        <authorList>
            <person name="Reynolds N.K."/>
            <person name="Stajich J.E."/>
            <person name="Barry K."/>
            <person name="Grigoriev I.V."/>
            <person name="Crous P."/>
            <person name="Smith M.E."/>
        </authorList>
    </citation>
    <scope>NUCLEOTIDE SEQUENCE</scope>
    <source>
        <strain evidence="1">Benny 63K</strain>
    </source>
</reference>
<gene>
    <name evidence="1" type="ORF">LPJ66_005908</name>
</gene>
<dbReference type="Proteomes" id="UP001150581">
    <property type="component" value="Unassembled WGS sequence"/>
</dbReference>